<evidence type="ECO:0000256" key="4">
    <source>
        <dbReference type="ARBA" id="ARBA00022617"/>
    </source>
</evidence>
<feature type="transmembrane region" description="Helical" evidence="9">
    <location>
        <begin position="12"/>
        <end position="34"/>
    </location>
</feature>
<dbReference type="InterPro" id="IPR002401">
    <property type="entry name" value="Cyt_P450_E_grp-I"/>
</dbReference>
<keyword evidence="9" id="KW-1133">Transmembrane helix</keyword>
<dbReference type="InterPro" id="IPR036396">
    <property type="entry name" value="Cyt_P450_sf"/>
</dbReference>
<keyword evidence="9" id="KW-0812">Transmembrane</keyword>
<keyword evidence="7" id="KW-0408">Iron</keyword>
<evidence type="ECO:0000256" key="3">
    <source>
        <dbReference type="ARBA" id="ARBA00010617"/>
    </source>
</evidence>
<dbReference type="OrthoDB" id="2789670at2759"/>
<reference evidence="11" key="2">
    <citation type="submission" date="2015-01" db="EMBL/GenBank/DDBJ databases">
        <title>Evolutionary Origins and Diversification of the Mycorrhizal Mutualists.</title>
        <authorList>
            <consortium name="DOE Joint Genome Institute"/>
            <consortium name="Mycorrhizal Genomics Consortium"/>
            <person name="Kohler A."/>
            <person name="Kuo A."/>
            <person name="Nagy L.G."/>
            <person name="Floudas D."/>
            <person name="Copeland A."/>
            <person name="Barry K.W."/>
            <person name="Cichocki N."/>
            <person name="Veneault-Fourrey C."/>
            <person name="LaButti K."/>
            <person name="Lindquist E.A."/>
            <person name="Lipzen A."/>
            <person name="Lundell T."/>
            <person name="Morin E."/>
            <person name="Murat C."/>
            <person name="Riley R."/>
            <person name="Ohm R."/>
            <person name="Sun H."/>
            <person name="Tunlid A."/>
            <person name="Henrissat B."/>
            <person name="Grigoriev I.V."/>
            <person name="Hibbett D.S."/>
            <person name="Martin F."/>
        </authorList>
    </citation>
    <scope>NUCLEOTIDE SEQUENCE [LARGE SCALE GENOMIC DNA]</scope>
    <source>
        <strain evidence="11">F 1598</strain>
    </source>
</reference>
<dbReference type="InterPro" id="IPR050364">
    <property type="entry name" value="Cytochrome_P450_fung"/>
</dbReference>
<accession>A0A0C3CA45</accession>
<dbReference type="InParanoid" id="A0A0C3CA45"/>
<evidence type="ECO:0000313" key="11">
    <source>
        <dbReference type="Proteomes" id="UP000054166"/>
    </source>
</evidence>
<proteinExistence type="inferred from homology"/>
<dbReference type="Pfam" id="PF00067">
    <property type="entry name" value="p450"/>
    <property type="match status" value="1"/>
</dbReference>
<name>A0A0C3CA45_PILCF</name>
<keyword evidence="9" id="KW-0472">Membrane</keyword>
<evidence type="ECO:0000256" key="6">
    <source>
        <dbReference type="ARBA" id="ARBA00023002"/>
    </source>
</evidence>
<comment type="similarity">
    <text evidence="3">Belongs to the cytochrome P450 family.</text>
</comment>
<keyword evidence="6" id="KW-0560">Oxidoreductase</keyword>
<sequence length="541" mass="61902">MSLSSWLQGSGFVVLPNTATFAGIVGIIFLLIIWSRTPTHLGNLPPGPKPVYALGNIRDLTSKELWLRARDWARQYGSVCYLHILGQGLVFLNTPEAAVDLMDKRGTIYSDKPQLVMVGELCGCKDMVAFVPYGDQSKRQRKLMQQALGPSSIREYRPLIEAETISFMRRLLDDPIDYINLTRRYAGGLTLFVIYGHEVKSNDDTFLTMAEKCIWLLSNRIASSGGIWPVDIFPFLKYIPTWVPGMAFKRNAIQWKAEMEEFVDKPYNFVRSNIKAGTALSSFCKTLLDGDREIKDQELFDIKWTANSMYAASIETSITLVAHFILAMISHPEVVAKAQKEIDTIIGNERLPNFSDRTSLPYIENIMSECLRWAAPVPLGLPHRLMEDDVYENMFIPKGSLIIANIWTILRNEALYPNPDVFYPDRFMEKVDQQTERRRDPRNYVFGFGRRYISNLNAHSYASEIYNMITRHCPGSHLIESSMWLLMVTMLATFDMSKSIDEYGHTIDPDVQFNDSVFRIPSAFKCSLMPRSEQMVRLIRQ</sequence>
<keyword evidence="5" id="KW-0479">Metal-binding</keyword>
<dbReference type="HOGENOM" id="CLU_001570_2_3_1"/>
<keyword evidence="11" id="KW-1185">Reference proteome</keyword>
<evidence type="ECO:0000256" key="9">
    <source>
        <dbReference type="SAM" id="Phobius"/>
    </source>
</evidence>
<evidence type="ECO:0000256" key="5">
    <source>
        <dbReference type="ARBA" id="ARBA00022723"/>
    </source>
</evidence>
<dbReference type="InterPro" id="IPR001128">
    <property type="entry name" value="Cyt_P450"/>
</dbReference>
<comment type="cofactor">
    <cofactor evidence="1">
        <name>heme</name>
        <dbReference type="ChEBI" id="CHEBI:30413"/>
    </cofactor>
</comment>
<dbReference type="AlphaFoldDB" id="A0A0C3CA45"/>
<dbReference type="Proteomes" id="UP000054166">
    <property type="component" value="Unassembled WGS sequence"/>
</dbReference>
<reference evidence="10 11" key="1">
    <citation type="submission" date="2014-04" db="EMBL/GenBank/DDBJ databases">
        <authorList>
            <consortium name="DOE Joint Genome Institute"/>
            <person name="Kuo A."/>
            <person name="Tarkka M."/>
            <person name="Buscot F."/>
            <person name="Kohler A."/>
            <person name="Nagy L.G."/>
            <person name="Floudas D."/>
            <person name="Copeland A."/>
            <person name="Barry K.W."/>
            <person name="Cichocki N."/>
            <person name="Veneault-Fourrey C."/>
            <person name="LaButti K."/>
            <person name="Lindquist E.A."/>
            <person name="Lipzen A."/>
            <person name="Lundell T."/>
            <person name="Morin E."/>
            <person name="Murat C."/>
            <person name="Sun H."/>
            <person name="Tunlid A."/>
            <person name="Henrissat B."/>
            <person name="Grigoriev I.V."/>
            <person name="Hibbett D.S."/>
            <person name="Martin F."/>
            <person name="Nordberg H.P."/>
            <person name="Cantor M.N."/>
            <person name="Hua S.X."/>
        </authorList>
    </citation>
    <scope>NUCLEOTIDE SEQUENCE [LARGE SCALE GENOMIC DNA]</scope>
    <source>
        <strain evidence="10 11">F 1598</strain>
    </source>
</reference>
<dbReference type="GO" id="GO:0005506">
    <property type="term" value="F:iron ion binding"/>
    <property type="evidence" value="ECO:0007669"/>
    <property type="project" value="InterPro"/>
</dbReference>
<keyword evidence="4" id="KW-0349">Heme</keyword>
<gene>
    <name evidence="10" type="ORF">PILCRDRAFT_308713</name>
</gene>
<dbReference type="CDD" id="cd11065">
    <property type="entry name" value="CYP64-like"/>
    <property type="match status" value="1"/>
</dbReference>
<evidence type="ECO:0000256" key="7">
    <source>
        <dbReference type="ARBA" id="ARBA00023004"/>
    </source>
</evidence>
<evidence type="ECO:0000256" key="2">
    <source>
        <dbReference type="ARBA" id="ARBA00005179"/>
    </source>
</evidence>
<dbReference type="PANTHER" id="PTHR46300:SF7">
    <property type="entry name" value="P450, PUTATIVE (EUROFUNG)-RELATED"/>
    <property type="match status" value="1"/>
</dbReference>
<evidence type="ECO:0000256" key="1">
    <source>
        <dbReference type="ARBA" id="ARBA00001971"/>
    </source>
</evidence>
<dbReference type="EMBL" id="KN832981">
    <property type="protein sequence ID" value="KIM86577.1"/>
    <property type="molecule type" value="Genomic_DNA"/>
</dbReference>
<organism evidence="10 11">
    <name type="scientific">Piloderma croceum (strain F 1598)</name>
    <dbReference type="NCBI Taxonomy" id="765440"/>
    <lineage>
        <taxon>Eukaryota</taxon>
        <taxon>Fungi</taxon>
        <taxon>Dikarya</taxon>
        <taxon>Basidiomycota</taxon>
        <taxon>Agaricomycotina</taxon>
        <taxon>Agaricomycetes</taxon>
        <taxon>Agaricomycetidae</taxon>
        <taxon>Atheliales</taxon>
        <taxon>Atheliaceae</taxon>
        <taxon>Piloderma</taxon>
    </lineage>
</organism>
<protein>
    <recommendedName>
        <fullName evidence="12">Cytochrome P450</fullName>
    </recommendedName>
</protein>
<evidence type="ECO:0000313" key="10">
    <source>
        <dbReference type="EMBL" id="KIM86577.1"/>
    </source>
</evidence>
<evidence type="ECO:0008006" key="12">
    <source>
        <dbReference type="Google" id="ProtNLM"/>
    </source>
</evidence>
<dbReference type="GO" id="GO:0016705">
    <property type="term" value="F:oxidoreductase activity, acting on paired donors, with incorporation or reduction of molecular oxygen"/>
    <property type="evidence" value="ECO:0007669"/>
    <property type="project" value="InterPro"/>
</dbReference>
<keyword evidence="8" id="KW-0503">Monooxygenase</keyword>
<dbReference type="SUPFAM" id="SSF48264">
    <property type="entry name" value="Cytochrome P450"/>
    <property type="match status" value="1"/>
</dbReference>
<dbReference type="PANTHER" id="PTHR46300">
    <property type="entry name" value="P450, PUTATIVE (EUROFUNG)-RELATED-RELATED"/>
    <property type="match status" value="1"/>
</dbReference>
<dbReference type="PRINTS" id="PR00463">
    <property type="entry name" value="EP450I"/>
</dbReference>
<dbReference type="STRING" id="765440.A0A0C3CA45"/>
<dbReference type="GO" id="GO:0004497">
    <property type="term" value="F:monooxygenase activity"/>
    <property type="evidence" value="ECO:0007669"/>
    <property type="project" value="UniProtKB-KW"/>
</dbReference>
<comment type="pathway">
    <text evidence="2">Secondary metabolite biosynthesis.</text>
</comment>
<dbReference type="Gene3D" id="1.10.630.10">
    <property type="entry name" value="Cytochrome P450"/>
    <property type="match status" value="1"/>
</dbReference>
<dbReference type="GO" id="GO:0020037">
    <property type="term" value="F:heme binding"/>
    <property type="evidence" value="ECO:0007669"/>
    <property type="project" value="InterPro"/>
</dbReference>
<evidence type="ECO:0000256" key="8">
    <source>
        <dbReference type="ARBA" id="ARBA00023033"/>
    </source>
</evidence>